<dbReference type="InterPro" id="IPR001647">
    <property type="entry name" value="HTH_TetR"/>
</dbReference>
<evidence type="ECO:0000256" key="2">
    <source>
        <dbReference type="ARBA" id="ARBA00023125"/>
    </source>
</evidence>
<evidence type="ECO:0000256" key="1">
    <source>
        <dbReference type="ARBA" id="ARBA00023015"/>
    </source>
</evidence>
<dbReference type="Proteomes" id="UP001262410">
    <property type="component" value="Unassembled WGS sequence"/>
</dbReference>
<dbReference type="Pfam" id="PF00440">
    <property type="entry name" value="TetR_N"/>
    <property type="match status" value="1"/>
</dbReference>
<keyword evidence="3" id="KW-0804">Transcription</keyword>
<gene>
    <name evidence="6" type="ORF">E9232_005919</name>
</gene>
<organism evidence="6 7">
    <name type="scientific">Inquilinus ginsengisoli</name>
    <dbReference type="NCBI Taxonomy" id="363840"/>
    <lineage>
        <taxon>Bacteria</taxon>
        <taxon>Pseudomonadati</taxon>
        <taxon>Pseudomonadota</taxon>
        <taxon>Alphaproteobacteria</taxon>
        <taxon>Rhodospirillales</taxon>
        <taxon>Rhodospirillaceae</taxon>
        <taxon>Inquilinus</taxon>
    </lineage>
</organism>
<evidence type="ECO:0000313" key="7">
    <source>
        <dbReference type="Proteomes" id="UP001262410"/>
    </source>
</evidence>
<dbReference type="PANTHER" id="PTHR47506:SF3">
    <property type="entry name" value="HTH-TYPE TRANSCRIPTIONAL REGULATOR LMRA"/>
    <property type="match status" value="1"/>
</dbReference>
<dbReference type="PRINTS" id="PR00455">
    <property type="entry name" value="HTHTETR"/>
</dbReference>
<dbReference type="Gene3D" id="1.10.357.10">
    <property type="entry name" value="Tetracycline Repressor, domain 2"/>
    <property type="match status" value="1"/>
</dbReference>
<proteinExistence type="predicted"/>
<protein>
    <submittedName>
        <fullName evidence="6">AcrR family transcriptional regulator</fullName>
    </submittedName>
</protein>
<feature type="DNA-binding region" description="H-T-H motif" evidence="4">
    <location>
        <begin position="32"/>
        <end position="51"/>
    </location>
</feature>
<dbReference type="Pfam" id="PF16925">
    <property type="entry name" value="TetR_C_13"/>
    <property type="match status" value="1"/>
</dbReference>
<keyword evidence="1" id="KW-0805">Transcription regulation</keyword>
<dbReference type="RefSeq" id="WP_309800291.1">
    <property type="nucleotide sequence ID" value="NZ_JAVDPW010000011.1"/>
</dbReference>
<dbReference type="InterPro" id="IPR011075">
    <property type="entry name" value="TetR_C"/>
</dbReference>
<dbReference type="SUPFAM" id="SSF46689">
    <property type="entry name" value="Homeodomain-like"/>
    <property type="match status" value="1"/>
</dbReference>
<name>A0ABU1JZC4_9PROT</name>
<sequence length="195" mass="21379">MASSAQIAADKRRHIVETAYALFKRAGYHATGIDRIIAEAEVAKMTMYRHFPGKDGLIVEVLQYRAERFDAQLDRLAGTAGTPGQKIGTILDWYERWFRSPDFHGCLFAHALAEFGDPGHPVFAAVAEHKNGFRRRLRRILEQTMPGDRAEGVAAALFMLLEGATLLAQMGQGDDAIRSVRQAASALIAMPAGAP</sequence>
<keyword evidence="2 4" id="KW-0238">DNA-binding</keyword>
<evidence type="ECO:0000256" key="3">
    <source>
        <dbReference type="ARBA" id="ARBA00023163"/>
    </source>
</evidence>
<comment type="caution">
    <text evidence="6">The sequence shown here is derived from an EMBL/GenBank/DDBJ whole genome shotgun (WGS) entry which is preliminary data.</text>
</comment>
<dbReference type="InterPro" id="IPR036271">
    <property type="entry name" value="Tet_transcr_reg_TetR-rel_C_sf"/>
</dbReference>
<dbReference type="EMBL" id="JAVDPW010000011">
    <property type="protein sequence ID" value="MDR6293369.1"/>
    <property type="molecule type" value="Genomic_DNA"/>
</dbReference>
<evidence type="ECO:0000256" key="4">
    <source>
        <dbReference type="PROSITE-ProRule" id="PRU00335"/>
    </source>
</evidence>
<evidence type="ECO:0000259" key="5">
    <source>
        <dbReference type="PROSITE" id="PS50977"/>
    </source>
</evidence>
<accession>A0ABU1JZC4</accession>
<feature type="domain" description="HTH tetR-type" evidence="5">
    <location>
        <begin position="9"/>
        <end position="69"/>
    </location>
</feature>
<reference evidence="6 7" key="1">
    <citation type="submission" date="2023-07" db="EMBL/GenBank/DDBJ databases">
        <title>Sorghum-associated microbial communities from plants grown in Nebraska, USA.</title>
        <authorList>
            <person name="Schachtman D."/>
        </authorList>
    </citation>
    <scope>NUCLEOTIDE SEQUENCE [LARGE SCALE GENOMIC DNA]</scope>
    <source>
        <strain evidence="6 7">584</strain>
    </source>
</reference>
<evidence type="ECO:0000313" key="6">
    <source>
        <dbReference type="EMBL" id="MDR6293369.1"/>
    </source>
</evidence>
<dbReference type="InterPro" id="IPR009057">
    <property type="entry name" value="Homeodomain-like_sf"/>
</dbReference>
<dbReference type="PANTHER" id="PTHR47506">
    <property type="entry name" value="TRANSCRIPTIONAL REGULATORY PROTEIN"/>
    <property type="match status" value="1"/>
</dbReference>
<keyword evidence="7" id="KW-1185">Reference proteome</keyword>
<dbReference type="SUPFAM" id="SSF48498">
    <property type="entry name" value="Tetracyclin repressor-like, C-terminal domain"/>
    <property type="match status" value="1"/>
</dbReference>
<dbReference type="PROSITE" id="PS50977">
    <property type="entry name" value="HTH_TETR_2"/>
    <property type="match status" value="1"/>
</dbReference>